<reference evidence="1 2" key="1">
    <citation type="submission" date="2024-07" db="EMBL/GenBank/DDBJ databases">
        <authorList>
            <person name="Tripathy S."/>
        </authorList>
    </citation>
    <scope>NUCLEOTIDE SEQUENCE [LARGE SCALE GENOMIC DNA]</scope>
    <source>
        <strain evidence="1 2">VB-61278_2</strain>
    </source>
</reference>
<keyword evidence="2" id="KW-1185">Reference proteome</keyword>
<dbReference type="RefSeq" id="WP_063779455.1">
    <property type="nucleotide sequence ID" value="NZ_JBFQGM010000003.1"/>
</dbReference>
<name>A0ABW8WJC3_9CYAN</name>
<proteinExistence type="predicted"/>
<accession>A0ABW8WJC3</accession>
<evidence type="ECO:0000313" key="1">
    <source>
        <dbReference type="EMBL" id="MFL9461057.1"/>
    </source>
</evidence>
<evidence type="ECO:0000313" key="2">
    <source>
        <dbReference type="Proteomes" id="UP001628874"/>
    </source>
</evidence>
<sequence length="87" mass="10039">MSQEEKEILYHAKLIRYGVDLKIAAKVAKILASGNSDDSLTPEDKKLVTDICQFWLEKRNHLKRLNLLSLTDNFPSNQISVKHIKKF</sequence>
<comment type="caution">
    <text evidence="1">The sequence shown here is derived from an EMBL/GenBank/DDBJ whole genome shotgun (WGS) entry which is preliminary data.</text>
</comment>
<organism evidence="1 2">
    <name type="scientific">Scytonema tolypothrichoides VB-61278_2</name>
    <dbReference type="NCBI Taxonomy" id="3232314"/>
    <lineage>
        <taxon>Bacteria</taxon>
        <taxon>Bacillati</taxon>
        <taxon>Cyanobacteriota</taxon>
        <taxon>Cyanophyceae</taxon>
        <taxon>Nostocales</taxon>
        <taxon>Scytonemataceae</taxon>
        <taxon>Scytonema</taxon>
    </lineage>
</organism>
<dbReference type="Proteomes" id="UP001628874">
    <property type="component" value="Unassembled WGS sequence"/>
</dbReference>
<dbReference type="EMBL" id="JBFQGM010000003">
    <property type="protein sequence ID" value="MFL9461057.1"/>
    <property type="molecule type" value="Genomic_DNA"/>
</dbReference>
<protein>
    <submittedName>
        <fullName evidence="1">Uncharacterized protein</fullName>
    </submittedName>
</protein>
<gene>
    <name evidence="1" type="ORF">AB0759_10500</name>
</gene>